<keyword evidence="1" id="KW-0010">Activator</keyword>
<dbReference type="GO" id="GO:0008168">
    <property type="term" value="F:methyltransferase activity"/>
    <property type="evidence" value="ECO:0007669"/>
    <property type="project" value="InterPro"/>
</dbReference>
<evidence type="ECO:0000259" key="2">
    <source>
        <dbReference type="SMART" id="SM00849"/>
    </source>
</evidence>
<dbReference type="InterPro" id="IPR035681">
    <property type="entry name" value="ComA-like_MBL"/>
</dbReference>
<reference evidence="3 4" key="1">
    <citation type="submission" date="2016-11" db="EMBL/GenBank/DDBJ databases">
        <authorList>
            <person name="Manzoor S."/>
        </authorList>
    </citation>
    <scope>NUCLEOTIDE SEQUENCE [LARGE SCALE GENOMIC DNA]</scope>
    <source>
        <strain evidence="3">Clostridium ultunense strain Esp</strain>
    </source>
</reference>
<dbReference type="Gene3D" id="3.40.10.10">
    <property type="entry name" value="DNA Methylphosphotriester Repair Domain"/>
    <property type="match status" value="1"/>
</dbReference>
<dbReference type="GO" id="GO:0006355">
    <property type="term" value="P:regulation of DNA-templated transcription"/>
    <property type="evidence" value="ECO:0007669"/>
    <property type="project" value="InterPro"/>
</dbReference>
<dbReference type="Gene3D" id="3.60.15.10">
    <property type="entry name" value="Ribonuclease Z/Hydroxyacylglutathione hydrolase-like"/>
    <property type="match status" value="1"/>
</dbReference>
<dbReference type="PANTHER" id="PTHR30619:SF1">
    <property type="entry name" value="RECOMBINATION PROTEIN 2"/>
    <property type="match status" value="1"/>
</dbReference>
<dbReference type="AlphaFoldDB" id="M1Z9E9"/>
<organism evidence="3 4">
    <name type="scientific">[Clostridium] ultunense Esp</name>
    <dbReference type="NCBI Taxonomy" id="1288971"/>
    <lineage>
        <taxon>Bacteria</taxon>
        <taxon>Bacillati</taxon>
        <taxon>Bacillota</taxon>
        <taxon>Tissierellia</taxon>
        <taxon>Tissierellales</taxon>
        <taxon>Tepidimicrobiaceae</taxon>
        <taxon>Schnuerera</taxon>
    </lineage>
</organism>
<dbReference type="InterPro" id="IPR001279">
    <property type="entry name" value="Metallo-B-lactamas"/>
</dbReference>
<dbReference type="InterPro" id="IPR004026">
    <property type="entry name" value="Ada_DNA_repair_Zn-bd"/>
</dbReference>
<dbReference type="HOGENOM" id="CLU_010363_0_0_9"/>
<dbReference type="Pfam" id="PF02805">
    <property type="entry name" value="Ada_Zn_binding"/>
    <property type="match status" value="1"/>
</dbReference>
<dbReference type="GO" id="GO:0003677">
    <property type="term" value="F:DNA binding"/>
    <property type="evidence" value="ECO:0007669"/>
    <property type="project" value="InterPro"/>
</dbReference>
<dbReference type="CDD" id="cd07731">
    <property type="entry name" value="ComA-like_MBL-fold"/>
    <property type="match status" value="1"/>
</dbReference>
<dbReference type="Proteomes" id="UP000245423">
    <property type="component" value="Chromosome 1"/>
</dbReference>
<dbReference type="InterPro" id="IPR036866">
    <property type="entry name" value="RibonucZ/Hydroxyglut_hydro"/>
</dbReference>
<dbReference type="GO" id="GO:0006281">
    <property type="term" value="P:DNA repair"/>
    <property type="evidence" value="ECO:0007669"/>
    <property type="project" value="InterPro"/>
</dbReference>
<sequence>MRKSRVMVIVLTFLILSLIISGCDVDTREITVDSENKLIIHFIDVGQGDCTLIQFPNGETSLIDGGSRLYGDKVVNYLKDLGVDKVDYLIATHPHEDHIGGLPEVIRNFKIGKVYMPNRRANTRIFEELLLELDNHDLKINLAKAKDSIIDEEQLKFYILAPNRDDYDETNDFSIVTKTEYIDNTFIIAGDAEEDSEKDIVNNGLGLKADVLRIAHHGGRTSSSEEFLKKVNPKYAIISVGSDNTYGHPHKETLERLNGIGTDILRTDQLGDIIFVSDGNKLDYLEKSIKGDNIEIEYIGNKNTKVYHSKECNSLPKEENQIIFTSILDAEKNGYRPHEKCIKQGEIK</sequence>
<dbReference type="RefSeq" id="WP_005584033.1">
    <property type="nucleotide sequence ID" value="NZ_LT669839.1"/>
</dbReference>
<feature type="domain" description="Metallo-beta-lactamase" evidence="2">
    <location>
        <begin position="47"/>
        <end position="242"/>
    </location>
</feature>
<name>M1Z9E9_9FIRM</name>
<protein>
    <submittedName>
        <fullName evidence="3">Beta-lactamase domain protein</fullName>
    </submittedName>
</protein>
<dbReference type="EMBL" id="LT669839">
    <property type="protein sequence ID" value="SHD76873.1"/>
    <property type="molecule type" value="Genomic_DNA"/>
</dbReference>
<dbReference type="Pfam" id="PF00753">
    <property type="entry name" value="Lactamase_B"/>
    <property type="match status" value="1"/>
</dbReference>
<keyword evidence="4" id="KW-1185">Reference proteome</keyword>
<gene>
    <name evidence="3" type="ORF">CUESP1_1509</name>
</gene>
<dbReference type="InterPro" id="IPR052159">
    <property type="entry name" value="Competence_DNA_uptake"/>
</dbReference>
<dbReference type="SUPFAM" id="SSF56281">
    <property type="entry name" value="Metallo-hydrolase/oxidoreductase"/>
    <property type="match status" value="1"/>
</dbReference>
<dbReference type="InterPro" id="IPR035451">
    <property type="entry name" value="Ada-like_dom_sf"/>
</dbReference>
<evidence type="ECO:0000313" key="4">
    <source>
        <dbReference type="Proteomes" id="UP000245423"/>
    </source>
</evidence>
<evidence type="ECO:0000313" key="3">
    <source>
        <dbReference type="EMBL" id="SHD76873.1"/>
    </source>
</evidence>
<dbReference type="PANTHER" id="PTHR30619">
    <property type="entry name" value="DNA INTERNALIZATION/COMPETENCE PROTEIN COMEC/REC2"/>
    <property type="match status" value="1"/>
</dbReference>
<dbReference type="SMART" id="SM00849">
    <property type="entry name" value="Lactamase_B"/>
    <property type="match status" value="1"/>
</dbReference>
<dbReference type="PROSITE" id="PS51257">
    <property type="entry name" value="PROKAR_LIPOPROTEIN"/>
    <property type="match status" value="1"/>
</dbReference>
<dbReference type="SUPFAM" id="SSF57884">
    <property type="entry name" value="Ada DNA repair protein, N-terminal domain (N-Ada 10)"/>
    <property type="match status" value="1"/>
</dbReference>
<proteinExistence type="predicted"/>
<dbReference type="GO" id="GO:0008270">
    <property type="term" value="F:zinc ion binding"/>
    <property type="evidence" value="ECO:0007669"/>
    <property type="project" value="InterPro"/>
</dbReference>
<evidence type="ECO:0000256" key="1">
    <source>
        <dbReference type="ARBA" id="ARBA00023159"/>
    </source>
</evidence>
<accession>M1Z9E9</accession>